<comment type="caution">
    <text evidence="2">The sequence shown here is derived from an EMBL/GenBank/DDBJ whole genome shotgun (WGS) entry which is preliminary data.</text>
</comment>
<evidence type="ECO:0000313" key="2">
    <source>
        <dbReference type="EMBL" id="OAP09008.1"/>
    </source>
</evidence>
<feature type="transmembrane region" description="Helical" evidence="1">
    <location>
        <begin position="31"/>
        <end position="54"/>
    </location>
</feature>
<dbReference type="Proteomes" id="UP000078284">
    <property type="component" value="Chromosome 2"/>
</dbReference>
<name>A0A178VT86_ARATH</name>
<keyword evidence="1" id="KW-0812">Transmembrane</keyword>
<gene>
    <name evidence="2" type="ordered locus">AXX17_At2g10310</name>
</gene>
<proteinExistence type="predicted"/>
<sequence length="55" mass="6075">MDNSSINHVITCSNLLTSFGLQVLIDFLSNYYNYVCVAFALAFISSVCNLIILVP</sequence>
<evidence type="ECO:0000256" key="1">
    <source>
        <dbReference type="SAM" id="Phobius"/>
    </source>
</evidence>
<dbReference type="EMBL" id="LUHQ01000002">
    <property type="protein sequence ID" value="OAP09008.1"/>
    <property type="molecule type" value="Genomic_DNA"/>
</dbReference>
<accession>A0A178VT86</accession>
<keyword evidence="1" id="KW-1133">Transmembrane helix</keyword>
<organism evidence="2 3">
    <name type="scientific">Arabidopsis thaliana</name>
    <name type="common">Mouse-ear cress</name>
    <dbReference type="NCBI Taxonomy" id="3702"/>
    <lineage>
        <taxon>Eukaryota</taxon>
        <taxon>Viridiplantae</taxon>
        <taxon>Streptophyta</taxon>
        <taxon>Embryophyta</taxon>
        <taxon>Tracheophyta</taxon>
        <taxon>Spermatophyta</taxon>
        <taxon>Magnoliopsida</taxon>
        <taxon>eudicotyledons</taxon>
        <taxon>Gunneridae</taxon>
        <taxon>Pentapetalae</taxon>
        <taxon>rosids</taxon>
        <taxon>malvids</taxon>
        <taxon>Brassicales</taxon>
        <taxon>Brassicaceae</taxon>
        <taxon>Camelineae</taxon>
        <taxon>Arabidopsis</taxon>
    </lineage>
</organism>
<keyword evidence="1" id="KW-0472">Membrane</keyword>
<reference evidence="3" key="1">
    <citation type="journal article" date="2016" name="Proc. Natl. Acad. Sci. U.S.A.">
        <title>Chromosome-level assembly of Arabidopsis thaliana Ler reveals the extent of translocation and inversion polymorphisms.</title>
        <authorList>
            <person name="Zapata L."/>
            <person name="Ding J."/>
            <person name="Willing E.M."/>
            <person name="Hartwig B."/>
            <person name="Bezdan D."/>
            <person name="Jiao W.B."/>
            <person name="Patel V."/>
            <person name="Velikkakam James G."/>
            <person name="Koornneef M."/>
            <person name="Ossowski S."/>
            <person name="Schneeberger K."/>
        </authorList>
    </citation>
    <scope>NUCLEOTIDE SEQUENCE [LARGE SCALE GENOMIC DNA]</scope>
    <source>
        <strain evidence="3">cv. Landsberg erecta</strain>
    </source>
</reference>
<evidence type="ECO:0000313" key="3">
    <source>
        <dbReference type="Proteomes" id="UP000078284"/>
    </source>
</evidence>
<dbReference type="AlphaFoldDB" id="A0A178VT86"/>
<protein>
    <recommendedName>
        <fullName evidence="4">Transmembrane protein</fullName>
    </recommendedName>
</protein>
<evidence type="ECO:0008006" key="4">
    <source>
        <dbReference type="Google" id="ProtNLM"/>
    </source>
</evidence>